<gene>
    <name evidence="2" type="ORF">EV138_6138</name>
</gene>
<reference evidence="2 3" key="1">
    <citation type="submission" date="2019-03" db="EMBL/GenBank/DDBJ databases">
        <title>Genomic Encyclopedia of Type Strains, Phase III (KMG-III): the genomes of soil and plant-associated and newly described type strains.</title>
        <authorList>
            <person name="Whitman W."/>
        </authorList>
    </citation>
    <scope>NUCLEOTIDE SEQUENCE [LARGE SCALE GENOMIC DNA]</scope>
    <source>
        <strain evidence="2 3">VKM Ac-2575</strain>
    </source>
</reference>
<feature type="chain" id="PRO_5020900378" evidence="1">
    <location>
        <begin position="28"/>
        <end position="97"/>
    </location>
</feature>
<proteinExistence type="predicted"/>
<organism evidence="2 3">
    <name type="scientific">Kribbella voronezhensis</name>
    <dbReference type="NCBI Taxonomy" id="2512212"/>
    <lineage>
        <taxon>Bacteria</taxon>
        <taxon>Bacillati</taxon>
        <taxon>Actinomycetota</taxon>
        <taxon>Actinomycetes</taxon>
        <taxon>Propionibacteriales</taxon>
        <taxon>Kribbellaceae</taxon>
        <taxon>Kribbella</taxon>
    </lineage>
</organism>
<evidence type="ECO:0000313" key="3">
    <source>
        <dbReference type="Proteomes" id="UP000295151"/>
    </source>
</evidence>
<name>A0A4R7SWQ1_9ACTN</name>
<dbReference type="Proteomes" id="UP000295151">
    <property type="component" value="Unassembled WGS sequence"/>
</dbReference>
<dbReference type="RefSeq" id="WP_133983097.1">
    <property type="nucleotide sequence ID" value="NZ_SOCE01000002.1"/>
</dbReference>
<evidence type="ECO:0000313" key="2">
    <source>
        <dbReference type="EMBL" id="TDU83674.1"/>
    </source>
</evidence>
<dbReference type="AlphaFoldDB" id="A0A4R7SWQ1"/>
<accession>A0A4R7SWQ1</accession>
<keyword evidence="3" id="KW-1185">Reference proteome</keyword>
<dbReference type="OrthoDB" id="3829322at2"/>
<evidence type="ECO:0000256" key="1">
    <source>
        <dbReference type="SAM" id="SignalP"/>
    </source>
</evidence>
<dbReference type="EMBL" id="SOCE01000002">
    <property type="protein sequence ID" value="TDU83674.1"/>
    <property type="molecule type" value="Genomic_DNA"/>
</dbReference>
<protein>
    <submittedName>
        <fullName evidence="2">Uncharacterized protein</fullName>
    </submittedName>
</protein>
<keyword evidence="1" id="KW-0732">Signal</keyword>
<comment type="caution">
    <text evidence="2">The sequence shown here is derived from an EMBL/GenBank/DDBJ whole genome shotgun (WGS) entry which is preliminary data.</text>
</comment>
<sequence length="97" mass="10249">MGPMARMVAIVSVAATAVVGAASVAQAAPVESSTAAAPARVQSVHEFFCGQNYDYCVQQHNVFRHYGYAVSDVWYRQGQTCGGGGGCGDGWLFNWAE</sequence>
<feature type="signal peptide" evidence="1">
    <location>
        <begin position="1"/>
        <end position="27"/>
    </location>
</feature>